<keyword evidence="7" id="KW-1015">Disulfide bond</keyword>
<proteinExistence type="inferred from homology"/>
<dbReference type="CDD" id="cd01998">
    <property type="entry name" value="MnmA_TRMU-like"/>
    <property type="match status" value="1"/>
</dbReference>
<feature type="region of interest" description="Interaction with tRNA" evidence="10">
    <location>
        <begin position="189"/>
        <end position="191"/>
    </location>
</feature>
<keyword evidence="14" id="KW-1185">Reference proteome</keyword>
<feature type="site" description="Interaction with tRNA" evidence="10">
    <location>
        <position position="170"/>
    </location>
</feature>
<dbReference type="InterPro" id="IPR046885">
    <property type="entry name" value="MnmA-like_C"/>
</dbReference>
<dbReference type="Gene3D" id="2.40.30.10">
    <property type="entry name" value="Translation factors"/>
    <property type="match status" value="1"/>
</dbReference>
<dbReference type="GO" id="GO:0008168">
    <property type="term" value="F:methyltransferase activity"/>
    <property type="evidence" value="ECO:0007669"/>
    <property type="project" value="UniProtKB-KW"/>
</dbReference>
<comment type="caution">
    <text evidence="10">Lacks conserved residue(s) required for the propagation of feature annotation.</text>
</comment>
<dbReference type="FunFam" id="2.30.30.280:FF:000001">
    <property type="entry name" value="tRNA-specific 2-thiouridylase MnmA"/>
    <property type="match status" value="1"/>
</dbReference>
<keyword evidence="1 10" id="KW-0820">tRNA-binding</keyword>
<dbReference type="PANTHER" id="PTHR11933:SF5">
    <property type="entry name" value="MITOCHONDRIAL TRNA-SPECIFIC 2-THIOURIDYLASE 1"/>
    <property type="match status" value="1"/>
</dbReference>
<dbReference type="InterPro" id="IPR004506">
    <property type="entry name" value="MnmA-like"/>
</dbReference>
<dbReference type="InterPro" id="IPR014729">
    <property type="entry name" value="Rossmann-like_a/b/a_fold"/>
</dbReference>
<evidence type="ECO:0000259" key="11">
    <source>
        <dbReference type="Pfam" id="PF20258"/>
    </source>
</evidence>
<feature type="binding site" evidence="10">
    <location>
        <position position="80"/>
    </location>
    <ligand>
        <name>ATP</name>
        <dbReference type="ChEBI" id="CHEBI:30616"/>
    </ligand>
</feature>
<dbReference type="Gene3D" id="2.30.30.280">
    <property type="entry name" value="Adenine nucleotide alpha hydrolases-like domains"/>
    <property type="match status" value="1"/>
</dbReference>
<evidence type="ECO:0000256" key="9">
    <source>
        <dbReference type="ARBA" id="ARBA00056575"/>
    </source>
</evidence>
<dbReference type="GO" id="GO:0005737">
    <property type="term" value="C:cytoplasm"/>
    <property type="evidence" value="ECO:0007669"/>
    <property type="project" value="UniProtKB-SubCell"/>
</dbReference>
<organism evidence="13 14">
    <name type="scientific">Cryptobacterium curtum (strain ATCC 700683 / DSM 15641 / CCUG 43107 / 12-3)</name>
    <dbReference type="NCBI Taxonomy" id="469378"/>
    <lineage>
        <taxon>Bacteria</taxon>
        <taxon>Bacillati</taxon>
        <taxon>Actinomycetota</taxon>
        <taxon>Coriobacteriia</taxon>
        <taxon>Eggerthellales</taxon>
        <taxon>Eggerthellaceae</taxon>
        <taxon>Cryptobacterium</taxon>
    </lineage>
</organism>
<protein>
    <recommendedName>
        <fullName evidence="10">tRNA-specific 2-thiouridylase MnmA</fullName>
        <ecNumber evidence="10">2.8.1.13</ecNumber>
    </recommendedName>
</protein>
<comment type="similarity">
    <text evidence="10">Belongs to the MnmA/TRMU family.</text>
</comment>
<dbReference type="EC" id="2.8.1.13" evidence="10"/>
<evidence type="ECO:0000256" key="2">
    <source>
        <dbReference type="ARBA" id="ARBA00022679"/>
    </source>
</evidence>
<dbReference type="Pfam" id="PF03054">
    <property type="entry name" value="tRNA_Me_trans"/>
    <property type="match status" value="1"/>
</dbReference>
<keyword evidence="4 10" id="KW-0547">Nucleotide-binding</keyword>
<dbReference type="KEGG" id="ccu:Ccur_01840"/>
<comment type="subcellular location">
    <subcellularLocation>
        <location evidence="10">Cytoplasm</location>
    </subcellularLocation>
</comment>
<evidence type="ECO:0000256" key="3">
    <source>
        <dbReference type="ARBA" id="ARBA00022694"/>
    </source>
</evidence>
<sequence>MSKSAPKHAQVAEALDPTVDAAEADALAATKDDLYQFAHMFQRDHQRIPRVLVGLSGGVDSSVCAALLVETGWDVCGAYMKNWTMDVPGMRCPWADDLADAKRVAVRLGIDFRVYDFQEAYKREVVDYLVDEYRAGRTPNPDVMCNQQVKFGLFFDAAQDDGFDYIATGHYARASHDPVRLLRAADTHKDQTYFLYRMSSDAVAHTIFPLGGLLKTQVRAAAEQRNLSTAHKADSQGICFVGEAGICDFLSLYVHPQPGPIIDDDTGETVGYHDGAIFFTIGQRHGLGIGGGRRYRVVRKDMDHNILYVHDGPLAPVQDSLLELDRVRWIADVPPQEGACEVRTHHGEKLLAATLLATATTATVQLEADHDAVASGQSVVIYRGQECLGGGIVR</sequence>
<dbReference type="Pfam" id="PF20259">
    <property type="entry name" value="tRNA_Me_trans_M"/>
    <property type="match status" value="1"/>
</dbReference>
<dbReference type="Proteomes" id="UP000000954">
    <property type="component" value="Chromosome"/>
</dbReference>
<evidence type="ECO:0000256" key="1">
    <source>
        <dbReference type="ARBA" id="ARBA00022555"/>
    </source>
</evidence>
<accession>C7MLV9</accession>
<keyword evidence="13" id="KW-0489">Methyltransferase</keyword>
<keyword evidence="5 10" id="KW-0067">ATP-binding</keyword>
<comment type="function">
    <text evidence="9 10">Catalyzes the 2-thiolation of uridine at the wobble position (U34) of tRNA, leading to the formation of s(2)U34.</text>
</comment>
<dbReference type="GO" id="GO:0002143">
    <property type="term" value="P:tRNA wobble position uridine thiolation"/>
    <property type="evidence" value="ECO:0007669"/>
    <property type="project" value="TreeGrafter"/>
</dbReference>
<evidence type="ECO:0000256" key="4">
    <source>
        <dbReference type="ARBA" id="ARBA00022741"/>
    </source>
</evidence>
<dbReference type="GO" id="GO:0005524">
    <property type="term" value="F:ATP binding"/>
    <property type="evidence" value="ECO:0007669"/>
    <property type="project" value="UniProtKB-KW"/>
</dbReference>
<dbReference type="eggNOG" id="COG0482">
    <property type="taxonomic scope" value="Bacteria"/>
</dbReference>
<feature type="domain" description="tRNA-specific 2-thiouridylase MnmA-like central" evidence="12">
    <location>
        <begin position="248"/>
        <end position="310"/>
    </location>
</feature>
<dbReference type="NCBIfam" id="TIGR00420">
    <property type="entry name" value="trmU"/>
    <property type="match status" value="1"/>
</dbReference>
<dbReference type="HOGENOM" id="CLU_035188_1_0_11"/>
<feature type="binding site" evidence="10">
    <location>
        <begin position="54"/>
        <end position="61"/>
    </location>
    <ligand>
        <name>ATP</name>
        <dbReference type="ChEBI" id="CHEBI:30616"/>
    </ligand>
</feature>
<feature type="active site" description="Nucleophile" evidence="10">
    <location>
        <position position="145"/>
    </location>
</feature>
<dbReference type="GO" id="GO:0000049">
    <property type="term" value="F:tRNA binding"/>
    <property type="evidence" value="ECO:0007669"/>
    <property type="project" value="UniProtKB-KW"/>
</dbReference>
<dbReference type="Pfam" id="PF20258">
    <property type="entry name" value="tRNA_Me_trans_C"/>
    <property type="match status" value="1"/>
</dbReference>
<dbReference type="AlphaFoldDB" id="C7MLV9"/>
<dbReference type="InterPro" id="IPR046884">
    <property type="entry name" value="MnmA-like_central"/>
</dbReference>
<evidence type="ECO:0000256" key="10">
    <source>
        <dbReference type="HAMAP-Rule" id="MF_00144"/>
    </source>
</evidence>
<feature type="domain" description="tRNA-specific 2-thiouridylase MnmA-like C-terminal" evidence="11">
    <location>
        <begin position="322"/>
        <end position="393"/>
    </location>
</feature>
<evidence type="ECO:0000313" key="13">
    <source>
        <dbReference type="EMBL" id="ACU93915.1"/>
    </source>
</evidence>
<keyword evidence="6 10" id="KW-0694">RNA-binding</keyword>
<dbReference type="GO" id="GO:0103016">
    <property type="term" value="F:tRNA-uridine 2-sulfurtransferase activity"/>
    <property type="evidence" value="ECO:0007669"/>
    <property type="project" value="UniProtKB-EC"/>
</dbReference>
<dbReference type="EMBL" id="CP001682">
    <property type="protein sequence ID" value="ACU93915.1"/>
    <property type="molecule type" value="Genomic_DNA"/>
</dbReference>
<dbReference type="HAMAP" id="MF_00144">
    <property type="entry name" value="tRNA_thiouridyl_MnmA"/>
    <property type="match status" value="1"/>
</dbReference>
<dbReference type="SUPFAM" id="SSF52402">
    <property type="entry name" value="Adenine nucleotide alpha hydrolases-like"/>
    <property type="match status" value="1"/>
</dbReference>
<keyword evidence="2 10" id="KW-0808">Transferase</keyword>
<evidence type="ECO:0000259" key="12">
    <source>
        <dbReference type="Pfam" id="PF20259"/>
    </source>
</evidence>
<dbReference type="GO" id="GO:0032259">
    <property type="term" value="P:methylation"/>
    <property type="evidence" value="ECO:0007669"/>
    <property type="project" value="UniProtKB-KW"/>
</dbReference>
<evidence type="ECO:0000256" key="7">
    <source>
        <dbReference type="ARBA" id="ARBA00023157"/>
    </source>
</evidence>
<feature type="active site" description="Cysteine persulfide intermediate" evidence="10">
    <location>
        <position position="239"/>
    </location>
</feature>
<dbReference type="NCBIfam" id="NF001138">
    <property type="entry name" value="PRK00143.1"/>
    <property type="match status" value="1"/>
</dbReference>
<feature type="site" description="Interaction with tRNA" evidence="10">
    <location>
        <position position="377"/>
    </location>
</feature>
<dbReference type="InterPro" id="IPR023382">
    <property type="entry name" value="MnmA-like_central_sf"/>
</dbReference>
<name>C7MLV9_CRYCD</name>
<evidence type="ECO:0000256" key="6">
    <source>
        <dbReference type="ARBA" id="ARBA00022884"/>
    </source>
</evidence>
<evidence type="ECO:0000256" key="8">
    <source>
        <dbReference type="ARBA" id="ARBA00051542"/>
    </source>
</evidence>
<keyword evidence="3 10" id="KW-0819">tRNA processing</keyword>
<gene>
    <name evidence="10" type="primary">mnmA</name>
    <name evidence="13" type="ordered locus">Ccur_01840</name>
</gene>
<dbReference type="PANTHER" id="PTHR11933">
    <property type="entry name" value="TRNA 5-METHYLAMINOMETHYL-2-THIOURIDYLATE -METHYLTRANSFERASE"/>
    <property type="match status" value="1"/>
</dbReference>
<dbReference type="STRING" id="469378.Ccur_01840"/>
<feature type="binding site" evidence="10">
    <location>
        <position position="169"/>
    </location>
    <ligand>
        <name>ATP</name>
        <dbReference type="ChEBI" id="CHEBI:30616"/>
    </ligand>
</feature>
<evidence type="ECO:0000256" key="5">
    <source>
        <dbReference type="ARBA" id="ARBA00022840"/>
    </source>
</evidence>
<reference evidence="13 14" key="1">
    <citation type="journal article" date="2009" name="Stand. Genomic Sci.">
        <title>Complete genome sequence of Cryptobacterium curtum type strain (12-3).</title>
        <authorList>
            <person name="Mavrommatis K."/>
            <person name="Pukall R."/>
            <person name="Rohde C."/>
            <person name="Chen F."/>
            <person name="Sims D."/>
            <person name="Brettin T."/>
            <person name="Kuske C."/>
            <person name="Detter J.C."/>
            <person name="Han C."/>
            <person name="Lapidus A."/>
            <person name="Copeland A."/>
            <person name="Glavina Del Rio T."/>
            <person name="Nolan M."/>
            <person name="Lucas S."/>
            <person name="Tice H."/>
            <person name="Cheng J.F."/>
            <person name="Bruce D."/>
            <person name="Goodwin L."/>
            <person name="Pitluck S."/>
            <person name="Ovchinnikova G."/>
            <person name="Pati A."/>
            <person name="Ivanova N."/>
            <person name="Chen A."/>
            <person name="Palaniappan K."/>
            <person name="Chain P."/>
            <person name="D'haeseleer P."/>
            <person name="Goker M."/>
            <person name="Bristow J."/>
            <person name="Eisen J.A."/>
            <person name="Markowitz V."/>
            <person name="Hugenholtz P."/>
            <person name="Rohde M."/>
            <person name="Klenk H.P."/>
            <person name="Kyrpides N.C."/>
        </authorList>
    </citation>
    <scope>NUCLEOTIDE SEQUENCE [LARGE SCALE GENOMIC DNA]</scope>
    <source>
        <strain evidence="14">ATCC 700683 / DSM 15641 / 12-3</strain>
    </source>
</reference>
<dbReference type="Gene3D" id="3.40.50.620">
    <property type="entry name" value="HUPs"/>
    <property type="match status" value="1"/>
</dbReference>
<evidence type="ECO:0000313" key="14">
    <source>
        <dbReference type="Proteomes" id="UP000000954"/>
    </source>
</evidence>
<keyword evidence="10" id="KW-0963">Cytoplasm</keyword>
<comment type="catalytic activity">
    <reaction evidence="8 10">
        <text>S-sulfanyl-L-cysteinyl-[protein] + uridine(34) in tRNA + AH2 + ATP = 2-thiouridine(34) in tRNA + L-cysteinyl-[protein] + A + AMP + diphosphate + H(+)</text>
        <dbReference type="Rhea" id="RHEA:47032"/>
        <dbReference type="Rhea" id="RHEA-COMP:10131"/>
        <dbReference type="Rhea" id="RHEA-COMP:11726"/>
        <dbReference type="Rhea" id="RHEA-COMP:11727"/>
        <dbReference type="Rhea" id="RHEA-COMP:11728"/>
        <dbReference type="ChEBI" id="CHEBI:13193"/>
        <dbReference type="ChEBI" id="CHEBI:15378"/>
        <dbReference type="ChEBI" id="CHEBI:17499"/>
        <dbReference type="ChEBI" id="CHEBI:29950"/>
        <dbReference type="ChEBI" id="CHEBI:30616"/>
        <dbReference type="ChEBI" id="CHEBI:33019"/>
        <dbReference type="ChEBI" id="CHEBI:61963"/>
        <dbReference type="ChEBI" id="CHEBI:65315"/>
        <dbReference type="ChEBI" id="CHEBI:87170"/>
        <dbReference type="ChEBI" id="CHEBI:456215"/>
        <dbReference type="EC" id="2.8.1.13"/>
    </reaction>
</comment>
<feature type="region of interest" description="Interaction with target base in tRNA" evidence="10">
    <location>
        <begin position="140"/>
        <end position="142"/>
    </location>
</feature>